<dbReference type="RefSeq" id="WP_188854448.1">
    <property type="nucleotide sequence ID" value="NZ_BMJJ01000012.1"/>
</dbReference>
<organism evidence="1 2">
    <name type="scientific">Aureimonas glaciei</name>
    <dbReference type="NCBI Taxonomy" id="1776957"/>
    <lineage>
        <taxon>Bacteria</taxon>
        <taxon>Pseudomonadati</taxon>
        <taxon>Pseudomonadota</taxon>
        <taxon>Alphaproteobacteria</taxon>
        <taxon>Hyphomicrobiales</taxon>
        <taxon>Aurantimonadaceae</taxon>
        <taxon>Aureimonas</taxon>
    </lineage>
</organism>
<sequence>MRKSVLLGVSTCIAGAMLQKTSAQVDDSMIAKPPSLEAYYWAKERLTVQGYRSIRVARRQPPTVTAVNRAGDEVEVTIDQFDGRILSIRHPKNDLKNIFVLNRPSVRPR</sequence>
<proteinExistence type="predicted"/>
<reference evidence="1" key="1">
    <citation type="journal article" date="2014" name="Int. J. Syst. Evol. Microbiol.">
        <title>Complete genome sequence of Corynebacterium casei LMG S-19264T (=DSM 44701T), isolated from a smear-ripened cheese.</title>
        <authorList>
            <consortium name="US DOE Joint Genome Institute (JGI-PGF)"/>
            <person name="Walter F."/>
            <person name="Albersmeier A."/>
            <person name="Kalinowski J."/>
            <person name="Ruckert C."/>
        </authorList>
    </citation>
    <scope>NUCLEOTIDE SEQUENCE</scope>
    <source>
        <strain evidence="1">CGMCC 1.15493</strain>
    </source>
</reference>
<dbReference type="EMBL" id="BMJJ01000012">
    <property type="protein sequence ID" value="GGD34793.1"/>
    <property type="molecule type" value="Genomic_DNA"/>
</dbReference>
<dbReference type="AlphaFoldDB" id="A0A916Y904"/>
<accession>A0A916Y904</accession>
<reference evidence="1" key="2">
    <citation type="submission" date="2020-09" db="EMBL/GenBank/DDBJ databases">
        <authorList>
            <person name="Sun Q."/>
            <person name="Zhou Y."/>
        </authorList>
    </citation>
    <scope>NUCLEOTIDE SEQUENCE</scope>
    <source>
        <strain evidence="1">CGMCC 1.15493</strain>
    </source>
</reference>
<dbReference type="Proteomes" id="UP000613160">
    <property type="component" value="Unassembled WGS sequence"/>
</dbReference>
<name>A0A916Y904_9HYPH</name>
<evidence type="ECO:0000313" key="2">
    <source>
        <dbReference type="Proteomes" id="UP000613160"/>
    </source>
</evidence>
<keyword evidence="2" id="KW-1185">Reference proteome</keyword>
<evidence type="ECO:0000313" key="1">
    <source>
        <dbReference type="EMBL" id="GGD34793.1"/>
    </source>
</evidence>
<protein>
    <recommendedName>
        <fullName evidence="3">PepSY domain-containing protein</fullName>
    </recommendedName>
</protein>
<comment type="caution">
    <text evidence="1">The sequence shown here is derived from an EMBL/GenBank/DDBJ whole genome shotgun (WGS) entry which is preliminary data.</text>
</comment>
<gene>
    <name evidence="1" type="ORF">GCM10011335_42300</name>
</gene>
<evidence type="ECO:0008006" key="3">
    <source>
        <dbReference type="Google" id="ProtNLM"/>
    </source>
</evidence>